<sequence>MTSAGFYKWRSKYGGMDAALMSRREELETENVRLKKMYAKKQLKAETVREAFEKKWRCHPDTARSSAYAAYETPVPSKGNEKFTRVAFFVISQTESFDSTDNFVVGFDFGIDAHFRRCACRACTSPDRHRGL</sequence>
<protein>
    <recommendedName>
        <fullName evidence="3">Transposase</fullName>
    </recommendedName>
</protein>
<dbReference type="Proteomes" id="UP000248918">
    <property type="component" value="Unassembled WGS sequence"/>
</dbReference>
<evidence type="ECO:0008006" key="3">
    <source>
        <dbReference type="Google" id="ProtNLM"/>
    </source>
</evidence>
<name>A0A329BYU4_9BURK</name>
<evidence type="ECO:0000313" key="2">
    <source>
        <dbReference type="Proteomes" id="UP000248918"/>
    </source>
</evidence>
<dbReference type="EMBL" id="QLTK01000012">
    <property type="protein sequence ID" value="RAS27806.1"/>
    <property type="molecule type" value="Genomic_DNA"/>
</dbReference>
<reference evidence="1 2" key="1">
    <citation type="submission" date="2018-06" db="EMBL/GenBank/DDBJ databases">
        <title>Genomic Encyclopedia of Type Strains, Phase III (KMG-III): the genomes of soil and plant-associated and newly described type strains.</title>
        <authorList>
            <person name="Whitman W."/>
        </authorList>
    </citation>
    <scope>NUCLEOTIDE SEQUENCE [LARGE SCALE GENOMIC DNA]</scope>
    <source>
        <strain evidence="1 2">LMG 23644</strain>
    </source>
</reference>
<comment type="caution">
    <text evidence="1">The sequence shown here is derived from an EMBL/GenBank/DDBJ whole genome shotgun (WGS) entry which is preliminary data.</text>
</comment>
<evidence type="ECO:0000313" key="1">
    <source>
        <dbReference type="EMBL" id="RAS27806.1"/>
    </source>
</evidence>
<organism evidence="1 2">
    <name type="scientific">Paraburkholderia bryophila</name>
    <dbReference type="NCBI Taxonomy" id="420952"/>
    <lineage>
        <taxon>Bacteria</taxon>
        <taxon>Pseudomonadati</taxon>
        <taxon>Pseudomonadota</taxon>
        <taxon>Betaproteobacteria</taxon>
        <taxon>Burkholderiales</taxon>
        <taxon>Burkholderiaceae</taxon>
        <taxon>Paraburkholderia</taxon>
    </lineage>
</organism>
<dbReference type="AlphaFoldDB" id="A0A329BYU4"/>
<accession>A0A329BYU4</accession>
<proteinExistence type="predicted"/>
<gene>
    <name evidence="1" type="ORF">BX591_11213</name>
</gene>